<dbReference type="InterPro" id="IPR050325">
    <property type="entry name" value="Prot/Nucl_acid_deglycase"/>
</dbReference>
<dbReference type="SUPFAM" id="SSF52317">
    <property type="entry name" value="Class I glutamine amidotransferase-like"/>
    <property type="match status" value="1"/>
</dbReference>
<name>A0A133NDK9_9FUSO</name>
<dbReference type="InterPro" id="IPR002818">
    <property type="entry name" value="DJ-1/PfpI"/>
</dbReference>
<keyword evidence="3" id="KW-1185">Reference proteome</keyword>
<dbReference type="InterPro" id="IPR029062">
    <property type="entry name" value="Class_I_gatase-like"/>
</dbReference>
<dbReference type="RefSeq" id="WP_008800865.1">
    <property type="nucleotide sequence ID" value="NZ_KQ956540.1"/>
</dbReference>
<dbReference type="PANTHER" id="PTHR48094">
    <property type="entry name" value="PROTEIN/NUCLEIC ACID DEGLYCASE DJ-1-RELATED"/>
    <property type="match status" value="1"/>
</dbReference>
<evidence type="ECO:0000313" key="2">
    <source>
        <dbReference type="EMBL" id="KXA14376.1"/>
    </source>
</evidence>
<organism evidence="2 3">
    <name type="scientific">Fusobacterium equinum</name>
    <dbReference type="NCBI Taxonomy" id="134605"/>
    <lineage>
        <taxon>Bacteria</taxon>
        <taxon>Fusobacteriati</taxon>
        <taxon>Fusobacteriota</taxon>
        <taxon>Fusobacteriia</taxon>
        <taxon>Fusobacteriales</taxon>
        <taxon>Fusobacteriaceae</taxon>
        <taxon>Fusobacterium</taxon>
    </lineage>
</organism>
<reference evidence="3" key="1">
    <citation type="submission" date="2016-01" db="EMBL/GenBank/DDBJ databases">
        <authorList>
            <person name="Mitreva M."/>
            <person name="Pepin K.H."/>
            <person name="Mihindukulasuriya K.A."/>
            <person name="Fulton R."/>
            <person name="Fronick C."/>
            <person name="O'Laughlin M."/>
            <person name="Miner T."/>
            <person name="Herter B."/>
            <person name="Rosa B.A."/>
            <person name="Cordes M."/>
            <person name="Tomlinson C."/>
            <person name="Wollam A."/>
            <person name="Palsikar V.B."/>
            <person name="Mardis E.R."/>
            <person name="Wilson R.K."/>
        </authorList>
    </citation>
    <scope>NUCLEOTIDE SEQUENCE [LARGE SCALE GENOMIC DNA]</scope>
    <source>
        <strain evidence="3">CMW8396</strain>
    </source>
</reference>
<dbReference type="EMBL" id="LRPX01000047">
    <property type="protein sequence ID" value="KXA14376.1"/>
    <property type="molecule type" value="Genomic_DNA"/>
</dbReference>
<comment type="caution">
    <text evidence="2">The sequence shown here is derived from an EMBL/GenBank/DDBJ whole genome shotgun (WGS) entry which is preliminary data.</text>
</comment>
<accession>A0A133NDK9</accession>
<dbReference type="NCBIfam" id="TIGR01383">
    <property type="entry name" value="not_thiJ"/>
    <property type="match status" value="1"/>
</dbReference>
<evidence type="ECO:0000313" key="3">
    <source>
        <dbReference type="Proteomes" id="UP000070617"/>
    </source>
</evidence>
<dbReference type="Proteomes" id="UP000070617">
    <property type="component" value="Unassembled WGS sequence"/>
</dbReference>
<dbReference type="Gene3D" id="3.40.50.880">
    <property type="match status" value="1"/>
</dbReference>
<dbReference type="Pfam" id="PF01965">
    <property type="entry name" value="DJ-1_PfpI"/>
    <property type="match status" value="1"/>
</dbReference>
<dbReference type="STRING" id="134605.HMPREF3206_01061"/>
<dbReference type="GO" id="GO:0005737">
    <property type="term" value="C:cytoplasm"/>
    <property type="evidence" value="ECO:0007669"/>
    <property type="project" value="TreeGrafter"/>
</dbReference>
<gene>
    <name evidence="2" type="ORF">HMPREF3206_01061</name>
</gene>
<dbReference type="PANTHER" id="PTHR48094:SF12">
    <property type="entry name" value="PARKINSON DISEASE PROTEIN 7 HOMOLOG"/>
    <property type="match status" value="1"/>
</dbReference>
<dbReference type="AlphaFoldDB" id="A0A133NDK9"/>
<dbReference type="InterPro" id="IPR006287">
    <property type="entry name" value="DJ-1"/>
</dbReference>
<feature type="domain" description="DJ-1/PfpI" evidence="1">
    <location>
        <begin position="2"/>
        <end position="164"/>
    </location>
</feature>
<dbReference type="CDD" id="cd03135">
    <property type="entry name" value="GATase1_DJ-1"/>
    <property type="match status" value="1"/>
</dbReference>
<evidence type="ECO:0000259" key="1">
    <source>
        <dbReference type="Pfam" id="PF01965"/>
    </source>
</evidence>
<protein>
    <submittedName>
        <fullName evidence="2">DJ-1 family protein</fullName>
    </submittedName>
</protein>
<proteinExistence type="predicted"/>
<sequence>MKKVFVLLANGFELIEAMTPVDVLRRCGAEVTTVSTEEDLWVESSNSVIIKADKYWEEVNFEEGDILILPGGYPGYVRLRENRLVVSQVEKYLTTGKYVAAICGAPSLFSEHKLALQYKLTGHSSIQEDLKQNHIYTGETTTVDRNLITGIGAGHSLDFSFEIAALLFEKEVIEKVKEGMEIDLEKR</sequence>
<dbReference type="PATRIC" id="fig|134605.3.peg.1054"/>